<dbReference type="Gene3D" id="3.40.50.2060">
    <property type="match status" value="1"/>
</dbReference>
<organism evidence="1 2">
    <name type="scientific">Orbilia oligospora</name>
    <name type="common">Nematode-trapping fungus</name>
    <name type="synonym">Arthrobotrys oligospora</name>
    <dbReference type="NCBI Taxonomy" id="2813651"/>
    <lineage>
        <taxon>Eukaryota</taxon>
        <taxon>Fungi</taxon>
        <taxon>Dikarya</taxon>
        <taxon>Ascomycota</taxon>
        <taxon>Pezizomycotina</taxon>
        <taxon>Orbiliomycetes</taxon>
        <taxon>Orbiliales</taxon>
        <taxon>Orbiliaceae</taxon>
        <taxon>Orbilia</taxon>
    </lineage>
</organism>
<reference evidence="1 2" key="1">
    <citation type="submission" date="2019-06" db="EMBL/GenBank/DDBJ databases">
        <authorList>
            <person name="Palmer J.M."/>
        </authorList>
    </citation>
    <scope>NUCLEOTIDE SEQUENCE [LARGE SCALE GENOMIC DNA]</scope>
    <source>
        <strain evidence="1 2">TWF703</strain>
    </source>
</reference>
<sequence>MSSDLIKLQKKVILDTVKHTFPEGQWRYVIADTEALALIDSVVTRDEIISQNVAGKLDVPQGTIQSQQQN</sequence>
<dbReference type="InterPro" id="IPR043154">
    <property type="entry name" value="Sec-1-like_dom1"/>
</dbReference>
<dbReference type="Proteomes" id="UP000480548">
    <property type="component" value="Unassembled WGS sequence"/>
</dbReference>
<evidence type="ECO:0000313" key="2">
    <source>
        <dbReference type="Proteomes" id="UP000480548"/>
    </source>
</evidence>
<comment type="caution">
    <text evidence="1">The sequence shown here is derived from an EMBL/GenBank/DDBJ whole genome shotgun (WGS) entry which is preliminary data.</text>
</comment>
<gene>
    <name evidence="1" type="ORF">TWF703_010362</name>
</gene>
<evidence type="ECO:0000313" key="1">
    <source>
        <dbReference type="EMBL" id="KAF3126680.1"/>
    </source>
</evidence>
<dbReference type="EMBL" id="WIQZ01000082">
    <property type="protein sequence ID" value="KAF3126680.1"/>
    <property type="molecule type" value="Genomic_DNA"/>
</dbReference>
<protein>
    <submittedName>
        <fullName evidence="1">Uncharacterized protein</fullName>
    </submittedName>
</protein>
<accession>A0A7C8JUF6</accession>
<proteinExistence type="predicted"/>
<dbReference type="AlphaFoldDB" id="A0A7C8JUF6"/>
<name>A0A7C8JUF6_ORBOL</name>